<dbReference type="HOGENOM" id="CLU_000315_3_2_1"/>
<reference evidence="14 15" key="1">
    <citation type="submission" date="2015-01" db="EMBL/GenBank/DDBJ databases">
        <title>The Genome Sequence of Fonsecaea pedrosoi CBS 271.37.</title>
        <authorList>
            <consortium name="The Broad Institute Genomics Platform"/>
            <person name="Cuomo C."/>
            <person name="de Hoog S."/>
            <person name="Gorbushina A."/>
            <person name="Stielow B."/>
            <person name="Teixiera M."/>
            <person name="Abouelleil A."/>
            <person name="Chapman S.B."/>
            <person name="Priest M."/>
            <person name="Young S.K."/>
            <person name="Wortman J."/>
            <person name="Nusbaum C."/>
            <person name="Birren B."/>
        </authorList>
    </citation>
    <scope>NUCLEOTIDE SEQUENCE [LARGE SCALE GENOMIC DNA]</scope>
    <source>
        <strain evidence="14 15">CBS 271.37</strain>
    </source>
</reference>
<dbReference type="Proteomes" id="UP000053029">
    <property type="component" value="Unassembled WGS sequence"/>
</dbReference>
<dbReference type="PROSITE" id="PS51194">
    <property type="entry name" value="HELICASE_CTER"/>
    <property type="match status" value="1"/>
</dbReference>
<evidence type="ECO:0000256" key="9">
    <source>
        <dbReference type="PROSITE-ProRule" id="PRU00175"/>
    </source>
</evidence>
<keyword evidence="3" id="KW-0547">Nucleotide-binding</keyword>
<evidence type="ECO:0000256" key="10">
    <source>
        <dbReference type="SAM" id="MobiDB-lite"/>
    </source>
</evidence>
<dbReference type="PANTHER" id="PTHR45626:SF17">
    <property type="entry name" value="HELICASE-LIKE TRANSCRIPTION FACTOR"/>
    <property type="match status" value="1"/>
</dbReference>
<feature type="region of interest" description="Disordered" evidence="10">
    <location>
        <begin position="409"/>
        <end position="468"/>
    </location>
</feature>
<feature type="domain" description="Helicase C-terminal" evidence="13">
    <location>
        <begin position="1109"/>
        <end position="1273"/>
    </location>
</feature>
<dbReference type="PROSITE" id="PS51192">
    <property type="entry name" value="HELICASE_ATP_BIND_1"/>
    <property type="match status" value="1"/>
</dbReference>
<dbReference type="GeneID" id="25304605"/>
<evidence type="ECO:0000256" key="2">
    <source>
        <dbReference type="ARBA" id="ARBA00022723"/>
    </source>
</evidence>
<dbReference type="InterPro" id="IPR049730">
    <property type="entry name" value="SNF2/RAD54-like_C"/>
</dbReference>
<feature type="region of interest" description="Disordered" evidence="10">
    <location>
        <begin position="1289"/>
        <end position="1313"/>
    </location>
</feature>
<feature type="compositionally biased region" description="Basic residues" evidence="10">
    <location>
        <begin position="448"/>
        <end position="457"/>
    </location>
</feature>
<dbReference type="InterPro" id="IPR013083">
    <property type="entry name" value="Znf_RING/FYVE/PHD"/>
</dbReference>
<feature type="domain" description="Helicase ATP-binding" evidence="12">
    <location>
        <begin position="563"/>
        <end position="757"/>
    </location>
</feature>
<dbReference type="GO" id="GO:0008094">
    <property type="term" value="F:ATP-dependent activity, acting on DNA"/>
    <property type="evidence" value="ECO:0007669"/>
    <property type="project" value="TreeGrafter"/>
</dbReference>
<dbReference type="GO" id="GO:0006281">
    <property type="term" value="P:DNA repair"/>
    <property type="evidence" value="ECO:0007669"/>
    <property type="project" value="TreeGrafter"/>
</dbReference>
<dbReference type="SMART" id="SM00490">
    <property type="entry name" value="HELICc"/>
    <property type="match status" value="1"/>
</dbReference>
<feature type="region of interest" description="Disordered" evidence="10">
    <location>
        <begin position="373"/>
        <end position="395"/>
    </location>
</feature>
<dbReference type="AlphaFoldDB" id="A0A0D2GMB4"/>
<dbReference type="EMBL" id="KN846971">
    <property type="protein sequence ID" value="KIW82088.1"/>
    <property type="molecule type" value="Genomic_DNA"/>
</dbReference>
<dbReference type="InterPro" id="IPR017907">
    <property type="entry name" value="Znf_RING_CS"/>
</dbReference>
<organism evidence="14 15">
    <name type="scientific">Fonsecaea pedrosoi CBS 271.37</name>
    <dbReference type="NCBI Taxonomy" id="1442368"/>
    <lineage>
        <taxon>Eukaryota</taxon>
        <taxon>Fungi</taxon>
        <taxon>Dikarya</taxon>
        <taxon>Ascomycota</taxon>
        <taxon>Pezizomycotina</taxon>
        <taxon>Eurotiomycetes</taxon>
        <taxon>Chaetothyriomycetidae</taxon>
        <taxon>Chaetothyriales</taxon>
        <taxon>Herpotrichiellaceae</taxon>
        <taxon>Fonsecaea</taxon>
    </lineage>
</organism>
<feature type="compositionally biased region" description="Basic and acidic residues" evidence="10">
    <location>
        <begin position="177"/>
        <end position="190"/>
    </location>
</feature>
<dbReference type="InterPro" id="IPR001841">
    <property type="entry name" value="Znf_RING"/>
</dbReference>
<dbReference type="Gene3D" id="3.30.40.10">
    <property type="entry name" value="Zinc/RING finger domain, C3HC4 (zinc finger)"/>
    <property type="match status" value="1"/>
</dbReference>
<feature type="region of interest" description="Disordered" evidence="10">
    <location>
        <begin position="1"/>
        <end position="236"/>
    </location>
</feature>
<feature type="compositionally biased region" description="Acidic residues" evidence="10">
    <location>
        <begin position="1289"/>
        <end position="1301"/>
    </location>
</feature>
<dbReference type="GO" id="GO:0008270">
    <property type="term" value="F:zinc ion binding"/>
    <property type="evidence" value="ECO:0007669"/>
    <property type="project" value="UniProtKB-KW"/>
</dbReference>
<dbReference type="SUPFAM" id="SSF52540">
    <property type="entry name" value="P-loop containing nucleoside triphosphate hydrolases"/>
    <property type="match status" value="2"/>
</dbReference>
<dbReference type="GO" id="GO:0005634">
    <property type="term" value="C:nucleus"/>
    <property type="evidence" value="ECO:0007669"/>
    <property type="project" value="TreeGrafter"/>
</dbReference>
<dbReference type="SUPFAM" id="SSF57850">
    <property type="entry name" value="RING/U-box"/>
    <property type="match status" value="1"/>
</dbReference>
<dbReference type="PROSITE" id="PS50089">
    <property type="entry name" value="ZF_RING_2"/>
    <property type="match status" value="1"/>
</dbReference>
<proteinExistence type="inferred from homology"/>
<feature type="compositionally biased region" description="Basic and acidic residues" evidence="10">
    <location>
        <begin position="207"/>
        <end position="220"/>
    </location>
</feature>
<dbReference type="PANTHER" id="PTHR45626">
    <property type="entry name" value="TRANSCRIPTION TERMINATION FACTOR 2-RELATED"/>
    <property type="match status" value="1"/>
</dbReference>
<comment type="similarity">
    <text evidence="1">Belongs to the SNF2/RAD54 helicase family.</text>
</comment>
<name>A0A0D2GMB4_9EURO</name>
<dbReference type="SMART" id="SM00487">
    <property type="entry name" value="DEXDc"/>
    <property type="match status" value="1"/>
</dbReference>
<dbReference type="RefSeq" id="XP_013285896.1">
    <property type="nucleotide sequence ID" value="XM_013430442.1"/>
</dbReference>
<dbReference type="InterPro" id="IPR027417">
    <property type="entry name" value="P-loop_NTPase"/>
</dbReference>
<evidence type="ECO:0000256" key="3">
    <source>
        <dbReference type="ARBA" id="ARBA00022741"/>
    </source>
</evidence>
<dbReference type="VEuPathDB" id="FungiDB:Z517_05115"/>
<dbReference type="STRING" id="1442368.A0A0D2GMB4"/>
<dbReference type="GO" id="GO:0005524">
    <property type="term" value="F:ATP binding"/>
    <property type="evidence" value="ECO:0007669"/>
    <property type="project" value="UniProtKB-KW"/>
</dbReference>
<keyword evidence="4 9" id="KW-0863">Zinc-finger</keyword>
<dbReference type="Gene3D" id="3.40.50.300">
    <property type="entry name" value="P-loop containing nucleotide triphosphate hydrolases"/>
    <property type="match status" value="1"/>
</dbReference>
<evidence type="ECO:0000259" key="12">
    <source>
        <dbReference type="PROSITE" id="PS51192"/>
    </source>
</evidence>
<keyword evidence="7" id="KW-0862">Zinc</keyword>
<dbReference type="Pfam" id="PF00271">
    <property type="entry name" value="Helicase_C"/>
    <property type="match status" value="1"/>
</dbReference>
<feature type="compositionally biased region" description="Basic and acidic residues" evidence="10">
    <location>
        <begin position="38"/>
        <end position="49"/>
    </location>
</feature>
<evidence type="ECO:0000313" key="14">
    <source>
        <dbReference type="EMBL" id="KIW82088.1"/>
    </source>
</evidence>
<evidence type="ECO:0000256" key="5">
    <source>
        <dbReference type="ARBA" id="ARBA00022801"/>
    </source>
</evidence>
<keyword evidence="15" id="KW-1185">Reference proteome</keyword>
<feature type="domain" description="RING-type" evidence="11">
    <location>
        <begin position="980"/>
        <end position="1025"/>
    </location>
</feature>
<dbReference type="Pfam" id="PF00176">
    <property type="entry name" value="SNF2-rel_dom"/>
    <property type="match status" value="1"/>
</dbReference>
<evidence type="ECO:0000256" key="4">
    <source>
        <dbReference type="ARBA" id="ARBA00022771"/>
    </source>
</evidence>
<evidence type="ECO:0000256" key="1">
    <source>
        <dbReference type="ARBA" id="ARBA00007025"/>
    </source>
</evidence>
<dbReference type="Gene3D" id="3.40.50.10810">
    <property type="entry name" value="Tandem AAA-ATPase domain"/>
    <property type="match status" value="1"/>
</dbReference>
<feature type="compositionally biased region" description="Basic and acidic residues" evidence="10">
    <location>
        <begin position="88"/>
        <end position="104"/>
    </location>
</feature>
<dbReference type="CDD" id="cd18793">
    <property type="entry name" value="SF2_C_SNF"/>
    <property type="match status" value="1"/>
</dbReference>
<keyword evidence="6" id="KW-0347">Helicase</keyword>
<dbReference type="CDD" id="cd16449">
    <property type="entry name" value="RING-HC"/>
    <property type="match status" value="1"/>
</dbReference>
<protein>
    <submittedName>
        <fullName evidence="14">Uncharacterized protein</fullName>
    </submittedName>
</protein>
<gene>
    <name evidence="14" type="ORF">Z517_05115</name>
</gene>
<feature type="compositionally biased region" description="Polar residues" evidence="10">
    <location>
        <begin position="54"/>
        <end position="69"/>
    </location>
</feature>
<keyword evidence="8" id="KW-0067">ATP-binding</keyword>
<keyword evidence="5" id="KW-0378">Hydrolase</keyword>
<dbReference type="InterPro" id="IPR000330">
    <property type="entry name" value="SNF2_N"/>
</dbReference>
<dbReference type="InterPro" id="IPR050628">
    <property type="entry name" value="SNF2_RAD54_helicase_TF"/>
</dbReference>
<dbReference type="InterPro" id="IPR014001">
    <property type="entry name" value="Helicase_ATP-bd"/>
</dbReference>
<accession>A0A0D2GMB4</accession>
<feature type="region of interest" description="Disordered" evidence="10">
    <location>
        <begin position="1067"/>
        <end position="1087"/>
    </location>
</feature>
<dbReference type="GO" id="GO:0016787">
    <property type="term" value="F:hydrolase activity"/>
    <property type="evidence" value="ECO:0007669"/>
    <property type="project" value="UniProtKB-KW"/>
</dbReference>
<evidence type="ECO:0000259" key="11">
    <source>
        <dbReference type="PROSITE" id="PS50089"/>
    </source>
</evidence>
<dbReference type="InterPro" id="IPR001650">
    <property type="entry name" value="Helicase_C-like"/>
</dbReference>
<feature type="compositionally biased region" description="Pro residues" evidence="10">
    <location>
        <begin position="378"/>
        <end position="388"/>
    </location>
</feature>
<evidence type="ECO:0000256" key="6">
    <source>
        <dbReference type="ARBA" id="ARBA00022806"/>
    </source>
</evidence>
<evidence type="ECO:0000313" key="15">
    <source>
        <dbReference type="Proteomes" id="UP000053029"/>
    </source>
</evidence>
<dbReference type="OrthoDB" id="1699231at2759"/>
<dbReference type="PROSITE" id="PS00518">
    <property type="entry name" value="ZF_RING_1"/>
    <property type="match status" value="1"/>
</dbReference>
<sequence>MAQSPGSSVAPDKDVIVISDDSDSDSGSECQLVLPEKPSVKAEPDEEANKTFPVDSNTSQNEITATSHDSGFDDKPLATFTSTTTKSELSELFHEQNDTMAHESNDDEEDFKPDKPNSNSGPIMLIEPSDGQKDTPVAQPTIENLDRVAEDAGSHHDGDADDKIHSGKQGLAESAVEDGHTDVDLVKAADDGSNVPHPDASQLARPESFDEYKTLGHPEQVDLGGPSEPPFPPEEDLEMHGLEALQQYNQNKTNLRDIEDGDDAIDESAWNSVGPSNNLVEENGDEMDWNAIIDKDPAAEDAQAAAYFAHRKAEYEKKVAAKTNTKADDMLFATEKLAEHRRLRDIARRKLVVNNTPTRDDLPAGYEEADSLFVPEIPTLPGPPPKEGPAPKTRNRLSKKELQDAISAGIDAGFGEGRKPKRKAAASTEDRQPRKKRGTNQNGGVPKSYKKRGRPRRPNLSNLQSLGQTNIVGAAQANASRPDMPTFTSSNKATALKELIASIPSAERGSANSDRAAVLEATKKFKGRGAVRSDNHGGWKLRGMESSLYNHQLLGAAFMRERETGEIKPKGGLVCDEMGFGKTIQMIANILDGKADEGSAIKTTLIIAPPTLLNQWMQEMDKHVKGNAMGRILRFHSGSRLQSNNIVADLTAYDVILTTYGEVQKSYPLAEPPKNLASEEQKNKWWKDYFLNNVGPLHRIKFHRIVLDEAHHIKNHTSKTSIAVRALTGIYRWCITGTPILNYIEELFPYFSFLRVPHTGDYATFCHNYCNNRINKDPVNMGRLHNVLRGIMLRRTHVDTLFNAPIVKLPGITHNTVLVEFNAVERNIYNIVKSRYIQRINTYSTSGNLNSNYGNILGMLMRLRMLCSHIMLCQDVLKRLFVAADIETLWRLAAKEVSASRDNVAVNMMRALRKMLVANENTLKTFQTRELEGANVTPDVEDDENLATGSDYGLSFQFRKFLRALATSETWTEVHLRSICAKCRQPPDEPVCTSCFHVYCQECMTAMHEERTKRGEEKMACLECQTFFEESSPCSGLKELGFNNQEMAAKVEKKKRQLAKLTQKATGGARGAGFRHGSDTLDENSEGEEEDLDWLEAGGDLLPSAKLLAAKAAILNWKKRDEGQKVLVYTQFLGLGKIFSKVCSAEGWGHVLFNGKMSLDARDRAITKFQHDPNIFIMICSLKAGGVGLNLSMASKVIILDLWFNSSVEAQAYCRAFRIGQENRVDVLRFVVKGSIDEDLIRMQERKDVEVTSAIGPDSMGKRATIQQLLELFGEVKEQGQNEFILVEDENDGQDDADADNVDLTHRLPPRPF</sequence>
<dbReference type="CDD" id="cd18008">
    <property type="entry name" value="DEXDc_SHPRH-like"/>
    <property type="match status" value="1"/>
</dbReference>
<feature type="compositionally biased region" description="Polar residues" evidence="10">
    <location>
        <begin position="459"/>
        <end position="468"/>
    </location>
</feature>
<evidence type="ECO:0000256" key="7">
    <source>
        <dbReference type="ARBA" id="ARBA00022833"/>
    </source>
</evidence>
<dbReference type="GO" id="GO:0004386">
    <property type="term" value="F:helicase activity"/>
    <property type="evidence" value="ECO:0007669"/>
    <property type="project" value="UniProtKB-KW"/>
</dbReference>
<evidence type="ECO:0000256" key="8">
    <source>
        <dbReference type="ARBA" id="ARBA00022840"/>
    </source>
</evidence>
<feature type="compositionally biased region" description="Basic and acidic residues" evidence="10">
    <location>
        <begin position="144"/>
        <end position="165"/>
    </location>
</feature>
<keyword evidence="2" id="KW-0479">Metal-binding</keyword>
<evidence type="ECO:0000259" key="13">
    <source>
        <dbReference type="PROSITE" id="PS51194"/>
    </source>
</evidence>
<dbReference type="InterPro" id="IPR038718">
    <property type="entry name" value="SNF2-like_sf"/>
</dbReference>